<feature type="transmembrane region" description="Helical" evidence="1">
    <location>
        <begin position="86"/>
        <end position="108"/>
    </location>
</feature>
<keyword evidence="1" id="KW-0812">Transmembrane</keyword>
<evidence type="ECO:0000313" key="2">
    <source>
        <dbReference type="EMBL" id="UQF77969.1"/>
    </source>
</evidence>
<protein>
    <recommendedName>
        <fullName evidence="4">DUF5808 domain-containing protein</fullName>
    </recommendedName>
</protein>
<proteinExistence type="predicted"/>
<evidence type="ECO:0008006" key="4">
    <source>
        <dbReference type="Google" id="ProtNLM"/>
    </source>
</evidence>
<dbReference type="Proteomes" id="UP000831562">
    <property type="component" value="Chromosome"/>
</dbReference>
<name>A0A9E7AJH9_9ACTN</name>
<accession>A0A9E7AJH9</accession>
<feature type="transmembrane region" description="Helical" evidence="1">
    <location>
        <begin position="215"/>
        <end position="237"/>
    </location>
</feature>
<dbReference type="EMBL" id="CP097092">
    <property type="protein sequence ID" value="UQF77969.1"/>
    <property type="molecule type" value="Genomic_DNA"/>
</dbReference>
<sequence>MMSTATILWLSCSWTPLLIWWTLRNSARFKKNIVVGVTFPREAREDVQVKALLTSYRHLQLACAIVLVAAALGGAATGTVRAWAGSSMFCWSVWILVVCIVPEVIYALTNRRLAALKDERGWRPRGAAAQRVTVADIGAAAQSYPRVSSIWFVLICAASLVPVLLDRDNVVIYLLFAACVLMMWAIFRWCYRNRSEVVDDNTALTQTLTRIRRRAWARVFLVAAASFAFMSWAQLLFQGSTNLYFIGMMLPCTVLGIVAFATEMRVRSLQERLTKASGEGFYVDEDDHWIFGIFYYNPDDAELIVNERVGINTSINLARPAGKAIVVALACSLLCLPVTGAFMAEEFGAPVTLELSEQTIRAHHLLTTYEIDMADVVSVELVDQLPKMTRTFGGASETFLEGNFSSDAYGSLKVCLDPEVGPWLLVRTRSGTTYLLGASDTAQTETVYEEVPSALVDA</sequence>
<feature type="transmembrane region" description="Helical" evidence="1">
    <location>
        <begin position="59"/>
        <end position="80"/>
    </location>
</feature>
<feature type="transmembrane region" description="Helical" evidence="1">
    <location>
        <begin position="243"/>
        <end position="262"/>
    </location>
</feature>
<dbReference type="AlphaFoldDB" id="A0A9E7AJH9"/>
<feature type="transmembrane region" description="Helical" evidence="1">
    <location>
        <begin position="171"/>
        <end position="191"/>
    </location>
</feature>
<keyword evidence="1" id="KW-0472">Membrane</keyword>
<feature type="transmembrane region" description="Helical" evidence="1">
    <location>
        <begin position="6"/>
        <end position="23"/>
    </location>
</feature>
<evidence type="ECO:0000256" key="1">
    <source>
        <dbReference type="SAM" id="Phobius"/>
    </source>
</evidence>
<gene>
    <name evidence="2" type="ORF">M3I19_06760</name>
</gene>
<organism evidence="2 3">
    <name type="scientific">Lancefieldella parvula</name>
    <dbReference type="NCBI Taxonomy" id="1382"/>
    <lineage>
        <taxon>Bacteria</taxon>
        <taxon>Bacillati</taxon>
        <taxon>Actinomycetota</taxon>
        <taxon>Coriobacteriia</taxon>
        <taxon>Coriobacteriales</taxon>
        <taxon>Atopobiaceae</taxon>
        <taxon>Lancefieldella</taxon>
    </lineage>
</organism>
<feature type="transmembrane region" description="Helical" evidence="1">
    <location>
        <begin position="324"/>
        <end position="344"/>
    </location>
</feature>
<feature type="transmembrane region" description="Helical" evidence="1">
    <location>
        <begin position="147"/>
        <end position="165"/>
    </location>
</feature>
<keyword evidence="1" id="KW-1133">Transmembrane helix</keyword>
<evidence type="ECO:0000313" key="3">
    <source>
        <dbReference type="Proteomes" id="UP000831562"/>
    </source>
</evidence>
<reference evidence="2" key="1">
    <citation type="submission" date="2022-05" db="EMBL/GenBank/DDBJ databases">
        <title>Using nanopore sequencing to obtain complete genomes from saliva samples.</title>
        <authorList>
            <person name="Baker J.L."/>
        </authorList>
    </citation>
    <scope>NUCLEOTIDE SEQUENCE</scope>
    <source>
        <strain evidence="2">JCVI-JB-Lp32</strain>
    </source>
</reference>